<dbReference type="AlphaFoldDB" id="A0A830ZZQ4"/>
<dbReference type="EMBL" id="CAPB01000024">
    <property type="protein sequence ID" value="CCO94375.1"/>
    <property type="molecule type" value="Genomic_DNA"/>
</dbReference>
<protein>
    <submittedName>
        <fullName evidence="1">Uncharacterized protein</fullName>
    </submittedName>
</protein>
<accession>A0A830ZZQ4</accession>
<reference evidence="1 2" key="1">
    <citation type="submission" date="2012-11" db="EMBL/GenBank/DDBJ databases">
        <authorList>
            <person name="Linke B."/>
        </authorList>
    </citation>
    <scope>NUCLEOTIDE SEQUENCE [LARGE SCALE GENOMIC DNA]</scope>
    <source>
        <strain evidence="2">CFBP 1232</strain>
    </source>
</reference>
<gene>
    <name evidence="1" type="ORF">BN437_2457</name>
</gene>
<reference evidence="1 2" key="2">
    <citation type="submission" date="2013-04" db="EMBL/GenBank/DDBJ databases">
        <title>Comparative genomics of 12 strains of Erwinia amylovora identifies a pan-genome with a large conserved core and provides insights into host specificity.</title>
        <authorList>
            <person name="Mann R.A."/>
            <person name="Smits T.H.M."/>
            <person name="Buehlmann A."/>
            <person name="Blom J."/>
            <person name="Goesmann A."/>
            <person name="Frey J.E."/>
            <person name="Plummer K.M."/>
            <person name="Beer S.V."/>
            <person name="Luck J."/>
            <person name="Duffy B."/>
            <person name="Rodoni B."/>
        </authorList>
    </citation>
    <scope>NUCLEOTIDE SEQUENCE [LARGE SCALE GENOMIC DNA]</scope>
    <source>
        <strain evidence="2">CFBP 1232</strain>
    </source>
</reference>
<comment type="caution">
    <text evidence="1">The sequence shown here is derived from an EMBL/GenBank/DDBJ whole genome shotgun (WGS) entry which is preliminary data.</text>
</comment>
<evidence type="ECO:0000313" key="2">
    <source>
        <dbReference type="Proteomes" id="UP000013111"/>
    </source>
</evidence>
<organism evidence="1 2">
    <name type="scientific">Erwinia amylovora NBRC 12687 = CFBP 1232</name>
    <dbReference type="NCBI Taxonomy" id="1219359"/>
    <lineage>
        <taxon>Bacteria</taxon>
        <taxon>Pseudomonadati</taxon>
        <taxon>Pseudomonadota</taxon>
        <taxon>Gammaproteobacteria</taxon>
        <taxon>Enterobacterales</taxon>
        <taxon>Erwiniaceae</taxon>
        <taxon>Erwinia</taxon>
    </lineage>
</organism>
<evidence type="ECO:0000313" key="1">
    <source>
        <dbReference type="EMBL" id="CCO94375.1"/>
    </source>
</evidence>
<proteinExistence type="predicted"/>
<sequence>MLDQKNSPYKGKEKEIIPARIGQAKFQLSDDFTRYTLKSRSD</sequence>
<name>A0A830ZZQ4_ERWAM</name>
<dbReference type="Proteomes" id="UP000013111">
    <property type="component" value="Unassembled WGS sequence"/>
</dbReference>